<evidence type="ECO:0000259" key="2">
    <source>
        <dbReference type="Pfam" id="PF12770"/>
    </source>
</evidence>
<feature type="domain" description="Orc1-like AAA ATPase" evidence="3">
    <location>
        <begin position="442"/>
        <end position="601"/>
    </location>
</feature>
<dbReference type="PANTHER" id="PTHR47691:SF3">
    <property type="entry name" value="HTH-TYPE TRANSCRIPTIONAL REGULATOR RV0890C-RELATED"/>
    <property type="match status" value="1"/>
</dbReference>
<dbReference type="Pfam" id="PF12770">
    <property type="entry name" value="CHAT"/>
    <property type="match status" value="1"/>
</dbReference>
<evidence type="ECO:0000256" key="1">
    <source>
        <dbReference type="SAM" id="MobiDB-lite"/>
    </source>
</evidence>
<evidence type="ECO:0000259" key="3">
    <source>
        <dbReference type="Pfam" id="PF13191"/>
    </source>
</evidence>
<keyword evidence="5" id="KW-1185">Reference proteome</keyword>
<organism evidence="4 5">
    <name type="scientific">Geodermatophilus obscurus</name>
    <dbReference type="NCBI Taxonomy" id="1861"/>
    <lineage>
        <taxon>Bacteria</taxon>
        <taxon>Bacillati</taxon>
        <taxon>Actinomycetota</taxon>
        <taxon>Actinomycetes</taxon>
        <taxon>Geodermatophilales</taxon>
        <taxon>Geodermatophilaceae</taxon>
        <taxon>Geodermatophilus</taxon>
    </lineage>
</organism>
<evidence type="ECO:0000313" key="4">
    <source>
        <dbReference type="EMBL" id="SFN88879.1"/>
    </source>
</evidence>
<feature type="region of interest" description="Disordered" evidence="1">
    <location>
        <begin position="699"/>
        <end position="735"/>
    </location>
</feature>
<dbReference type="Gene3D" id="3.40.50.300">
    <property type="entry name" value="P-loop containing nucleotide triphosphate hydrolases"/>
    <property type="match status" value="1"/>
</dbReference>
<dbReference type="InterPro" id="IPR027417">
    <property type="entry name" value="P-loop_NTPase"/>
</dbReference>
<dbReference type="Proteomes" id="UP000183642">
    <property type="component" value="Unassembled WGS sequence"/>
</dbReference>
<dbReference type="AlphaFoldDB" id="A0A1I5CPF7"/>
<sequence>MSRPPLWQLLPIESGCVSVLSSRPGEVVVAGLLLEPLEVAAPTRWRWLLRTEDGEALASHEVAVPEGDYEHRGFVDLYQFLRWESDLDRRLASEAELTARVGDWIGEHLLGPQVMNALLNEAPVTVRVPVPAQLAFLPYRPWTIAAWQGRALAREGVGLVFDLPARLRSAVAPRPAKALRMLALFSLPTGGTVLGLRRERRALQQLIDQLGQGQQPRAVQLRVLQYGVTREALEAAVDDADGWDVLHISGHGRSGQLVLETSDGDPDPLGPAELVELLVPMWRRLRLAVLAACESGAATTAELRRMLDPSAPADQPNGDGGAGPAAGGAAESESWPGLGRALVEKLGCAVLAMRYPVIDDFAIDLTGHLYRGLLEYGQTLDVAAARALARAAPERPSLGAPPVSLATPALLGPATGLRLRPPVGRAAPISLALAGFPDEPERFVGRTATLARARRALLYGSGRAGVLLHGPEGVGKTAAATELAYQTAAGFTAAAWWTAPPADQWTTALTSLAAALEAQLNPGLNPDQDPTAPVLQLADNATTDAQLSGYLPVLTQLLEQARLLIVLDGLDSVLTSNGGWLDPRFGRVIAALTGHTGASRVVLTSRTLPAGRDTERVEALPVEALTRDEALLLARELPHLHALAHDTEPATGTSDPQVAADRALLARTLTLAQGHPKLLEVADSLAADPTMLEQRITAAETASPKPGPPPASALATGDSQADPDRVLAALTGHTT</sequence>
<dbReference type="InterPro" id="IPR024983">
    <property type="entry name" value="CHAT_dom"/>
</dbReference>
<dbReference type="Pfam" id="PF13191">
    <property type="entry name" value="AAA_16"/>
    <property type="match status" value="1"/>
</dbReference>
<evidence type="ECO:0000313" key="5">
    <source>
        <dbReference type="Proteomes" id="UP000183642"/>
    </source>
</evidence>
<dbReference type="PANTHER" id="PTHR47691">
    <property type="entry name" value="REGULATOR-RELATED"/>
    <property type="match status" value="1"/>
</dbReference>
<feature type="domain" description="CHAT" evidence="2">
    <location>
        <begin position="103"/>
        <end position="391"/>
    </location>
</feature>
<dbReference type="EMBL" id="FOWE01000001">
    <property type="protein sequence ID" value="SFN88879.1"/>
    <property type="molecule type" value="Genomic_DNA"/>
</dbReference>
<feature type="region of interest" description="Disordered" evidence="1">
    <location>
        <begin position="308"/>
        <end position="332"/>
    </location>
</feature>
<dbReference type="InterPro" id="IPR041664">
    <property type="entry name" value="AAA_16"/>
</dbReference>
<protein>
    <submittedName>
        <fullName evidence="4">AAA ATPase domain-containing protein</fullName>
    </submittedName>
</protein>
<gene>
    <name evidence="4" type="ORF">SAMN05660359_00447</name>
</gene>
<accession>A0A1I5CPF7</accession>
<name>A0A1I5CPF7_9ACTN</name>
<dbReference type="SUPFAM" id="SSF52540">
    <property type="entry name" value="P-loop containing nucleoside triphosphate hydrolases"/>
    <property type="match status" value="1"/>
</dbReference>
<reference evidence="5" key="1">
    <citation type="submission" date="2016-10" db="EMBL/GenBank/DDBJ databases">
        <authorList>
            <person name="Varghese N."/>
            <person name="Submissions S."/>
        </authorList>
    </citation>
    <scope>NUCLEOTIDE SEQUENCE [LARGE SCALE GENOMIC DNA]</scope>
    <source>
        <strain evidence="5">DSM 43161</strain>
    </source>
</reference>
<proteinExistence type="predicted"/>